<feature type="chain" id="PRO_5032318300" evidence="2">
    <location>
        <begin position="18"/>
        <end position="122"/>
    </location>
</feature>
<keyword evidence="1" id="KW-0812">Transmembrane</keyword>
<dbReference type="Proteomes" id="UP000664940">
    <property type="component" value="Unassembled WGS sequence"/>
</dbReference>
<keyword evidence="1" id="KW-1133">Transmembrane helix</keyword>
<evidence type="ECO:0000256" key="2">
    <source>
        <dbReference type="SAM" id="SignalP"/>
    </source>
</evidence>
<feature type="transmembrane region" description="Helical" evidence="1">
    <location>
        <begin position="92"/>
        <end position="117"/>
    </location>
</feature>
<feature type="signal peptide" evidence="2">
    <location>
        <begin position="1"/>
        <end position="17"/>
    </location>
</feature>
<proteinExistence type="predicted"/>
<accession>A0A834B6R9</accession>
<evidence type="ECO:0000313" key="3">
    <source>
        <dbReference type="EMBL" id="KAF6125265.1"/>
    </source>
</evidence>
<sequence>MLVMISVFLNLLRLVLCPILCSVFENVPCAFEKNVYLYISVKSILFRALFNATISLLIFFCLEHLSIFDNEMLKSPTIIVLRSVSLLKSSKIFFMYLGAPMLAVYIFTIFMSSWWILPLSIM</sequence>
<dbReference type="AlphaFoldDB" id="A0A834B6R9"/>
<gene>
    <name evidence="3" type="ORF">HJG60_009784</name>
</gene>
<keyword evidence="2" id="KW-0732">Signal</keyword>
<name>A0A834B6R9_9CHIR</name>
<comment type="caution">
    <text evidence="3">The sequence shown here is derived from an EMBL/GenBank/DDBJ whole genome shotgun (WGS) entry which is preliminary data.</text>
</comment>
<dbReference type="EMBL" id="JABVXQ010000002">
    <property type="protein sequence ID" value="KAF6125265.1"/>
    <property type="molecule type" value="Genomic_DNA"/>
</dbReference>
<protein>
    <submittedName>
        <fullName evidence="3">Uncharacterized protein</fullName>
    </submittedName>
</protein>
<evidence type="ECO:0000313" key="4">
    <source>
        <dbReference type="Proteomes" id="UP000664940"/>
    </source>
</evidence>
<reference evidence="3 4" key="1">
    <citation type="journal article" date="2020" name="Nature">
        <title>Six reference-quality genomes reveal evolution of bat adaptations.</title>
        <authorList>
            <person name="Jebb D."/>
            <person name="Huang Z."/>
            <person name="Pippel M."/>
            <person name="Hughes G.M."/>
            <person name="Lavrichenko K."/>
            <person name="Devanna P."/>
            <person name="Winkler S."/>
            <person name="Jermiin L.S."/>
            <person name="Skirmuntt E.C."/>
            <person name="Katzourakis A."/>
            <person name="Burkitt-Gray L."/>
            <person name="Ray D.A."/>
            <person name="Sullivan K.A.M."/>
            <person name="Roscito J.G."/>
            <person name="Kirilenko B.M."/>
            <person name="Davalos L.M."/>
            <person name="Corthals A.P."/>
            <person name="Power M.L."/>
            <person name="Jones G."/>
            <person name="Ransome R.D."/>
            <person name="Dechmann D.K.N."/>
            <person name="Locatelli A.G."/>
            <person name="Puechmaille S.J."/>
            <person name="Fedrigo O."/>
            <person name="Jarvis E.D."/>
            <person name="Hiller M."/>
            <person name="Vernes S.C."/>
            <person name="Myers E.W."/>
            <person name="Teeling E.C."/>
        </authorList>
    </citation>
    <scope>NUCLEOTIDE SEQUENCE [LARGE SCALE GENOMIC DNA]</scope>
    <source>
        <strain evidence="3">Bat1K_MPI-CBG_1</strain>
    </source>
</reference>
<evidence type="ECO:0000256" key="1">
    <source>
        <dbReference type="SAM" id="Phobius"/>
    </source>
</evidence>
<organism evidence="3 4">
    <name type="scientific">Phyllostomus discolor</name>
    <name type="common">pale spear-nosed bat</name>
    <dbReference type="NCBI Taxonomy" id="89673"/>
    <lineage>
        <taxon>Eukaryota</taxon>
        <taxon>Metazoa</taxon>
        <taxon>Chordata</taxon>
        <taxon>Craniata</taxon>
        <taxon>Vertebrata</taxon>
        <taxon>Euteleostomi</taxon>
        <taxon>Mammalia</taxon>
        <taxon>Eutheria</taxon>
        <taxon>Laurasiatheria</taxon>
        <taxon>Chiroptera</taxon>
        <taxon>Yangochiroptera</taxon>
        <taxon>Phyllostomidae</taxon>
        <taxon>Phyllostominae</taxon>
        <taxon>Phyllostomus</taxon>
    </lineage>
</organism>
<feature type="transmembrane region" description="Helical" evidence="1">
    <location>
        <begin position="45"/>
        <end position="65"/>
    </location>
</feature>
<keyword evidence="1" id="KW-0472">Membrane</keyword>